<evidence type="ECO:0000256" key="1">
    <source>
        <dbReference type="SAM" id="Phobius"/>
    </source>
</evidence>
<organism evidence="2 3">
    <name type="scientific">Sphingomonas taxi</name>
    <dbReference type="NCBI Taxonomy" id="1549858"/>
    <lineage>
        <taxon>Bacteria</taxon>
        <taxon>Pseudomonadati</taxon>
        <taxon>Pseudomonadota</taxon>
        <taxon>Alphaproteobacteria</taxon>
        <taxon>Sphingomonadales</taxon>
        <taxon>Sphingomonadaceae</taxon>
        <taxon>Sphingomonas</taxon>
    </lineage>
</organism>
<protein>
    <submittedName>
        <fullName evidence="2">Uncharacterized protein</fullName>
    </submittedName>
</protein>
<name>A0A2W5P1X2_9SPHN</name>
<keyword evidence="1" id="KW-0472">Membrane</keyword>
<accession>A0A2W5P1X2</accession>
<dbReference type="Proteomes" id="UP000249229">
    <property type="component" value="Unassembled WGS sequence"/>
</dbReference>
<proteinExistence type="predicted"/>
<evidence type="ECO:0000313" key="3">
    <source>
        <dbReference type="Proteomes" id="UP000249229"/>
    </source>
</evidence>
<dbReference type="AlphaFoldDB" id="A0A2W5P1X2"/>
<gene>
    <name evidence="2" type="ORF">DI544_15095</name>
</gene>
<keyword evidence="1" id="KW-1133">Transmembrane helix</keyword>
<sequence>MILTGLFFLLQHMNVPEATYSWLVPIYLIVVVPVIVEALVDSFAAFEAAWVNFKVAWRSWRKG</sequence>
<comment type="caution">
    <text evidence="2">The sequence shown here is derived from an EMBL/GenBank/DDBJ whole genome shotgun (WGS) entry which is preliminary data.</text>
</comment>
<feature type="transmembrane region" description="Helical" evidence="1">
    <location>
        <begin position="20"/>
        <end position="40"/>
    </location>
</feature>
<evidence type="ECO:0000313" key="2">
    <source>
        <dbReference type="EMBL" id="PZQ58119.1"/>
    </source>
</evidence>
<keyword evidence="1" id="KW-0812">Transmembrane</keyword>
<reference evidence="2 3" key="1">
    <citation type="submission" date="2017-08" db="EMBL/GenBank/DDBJ databases">
        <title>Infants hospitalized years apart are colonized by the same room-sourced microbial strains.</title>
        <authorList>
            <person name="Brooks B."/>
            <person name="Olm M.R."/>
            <person name="Firek B.A."/>
            <person name="Baker R."/>
            <person name="Thomas B.C."/>
            <person name="Morowitz M.J."/>
            <person name="Banfield J.F."/>
        </authorList>
    </citation>
    <scope>NUCLEOTIDE SEQUENCE [LARGE SCALE GENOMIC DNA]</scope>
    <source>
        <strain evidence="2">S2_005_001_R1_22</strain>
    </source>
</reference>
<dbReference type="EMBL" id="QFQI01000022">
    <property type="protein sequence ID" value="PZQ58119.1"/>
    <property type="molecule type" value="Genomic_DNA"/>
</dbReference>